<dbReference type="InterPro" id="IPR016181">
    <property type="entry name" value="Acyl_CoA_acyltransferase"/>
</dbReference>
<reference evidence="2 3" key="1">
    <citation type="journal article" date="2016" name="Nat. Commun.">
        <title>Thousands of microbial genomes shed light on interconnected biogeochemical processes in an aquifer system.</title>
        <authorList>
            <person name="Anantharaman K."/>
            <person name="Brown C.T."/>
            <person name="Hug L.A."/>
            <person name="Sharon I."/>
            <person name="Castelle C.J."/>
            <person name="Probst A.J."/>
            <person name="Thomas B.C."/>
            <person name="Singh A."/>
            <person name="Wilkins M.J."/>
            <person name="Karaoz U."/>
            <person name="Brodie E.L."/>
            <person name="Williams K.H."/>
            <person name="Hubbard S.S."/>
            <person name="Banfield J.F."/>
        </authorList>
    </citation>
    <scope>NUCLEOTIDE SEQUENCE [LARGE SCALE GENOMIC DNA]</scope>
</reference>
<evidence type="ECO:0000313" key="3">
    <source>
        <dbReference type="Proteomes" id="UP000176974"/>
    </source>
</evidence>
<keyword evidence="1" id="KW-0620">Polyamine biosynthesis</keyword>
<evidence type="ECO:0000313" key="2">
    <source>
        <dbReference type="EMBL" id="OGZ35883.1"/>
    </source>
</evidence>
<dbReference type="SUPFAM" id="SSF55729">
    <property type="entry name" value="Acyl-CoA N-acyltransferases (Nat)"/>
    <property type="match status" value="1"/>
</dbReference>
<protein>
    <recommendedName>
        <fullName evidence="4">PABS domain-containing protein</fullName>
    </recommendedName>
</protein>
<name>A0A1G2FCY9_9BACT</name>
<dbReference type="InterPro" id="IPR029063">
    <property type="entry name" value="SAM-dependent_MTases_sf"/>
</dbReference>
<dbReference type="PANTHER" id="PTHR43317:SF1">
    <property type="entry name" value="THERMOSPERMINE SYNTHASE ACAULIS5"/>
    <property type="match status" value="1"/>
</dbReference>
<sequence>MSFLYESRTYASEKNDLIRCVRIFGRWSVRVGGIDQTSPYVSAIWKRALGRVPKNSGVKKVLILGLGAGGNIKLIWRRFPNCKITAVEWDPVMVEIAQNLKFFKPNKQPLLIIDDALKAVPRFNELKKQFDLIIVDLFHSSKPAPALYEKSFIAGLAELLAPNGYLLLNVFRKPEIFEVFDEQMSRMSSWRFDLNRLALYRHRGKGKAGDSLPAGYVHYKQSPSYLVYSRAQNSKTDLVGKNGCLGIRWNYGPICFESYESDKEPEIEPHKSFRLVIWQPITRLDKPSNWHRSWLQMNLRQTGFSEIKNPDRYWENWTAHAKRHRQKWLRDKSFIINEGNLHEFISAYQKVRGLPFFMKRDFIKLIQKQKTAYNDLAHLFLAREKEANQAIAGLMVIDLHDINSSHHLVSFILPGARKTSVGVGLIDYWFKRAISDSLKFLNFGTVWAPGDSRSWKGFSQFKTQFGLYLIRRPYPLILFIRGKIM</sequence>
<dbReference type="Pfam" id="PF01564">
    <property type="entry name" value="Spermine_synth"/>
    <property type="match status" value="1"/>
</dbReference>
<dbReference type="PANTHER" id="PTHR43317">
    <property type="entry name" value="THERMOSPERMINE SYNTHASE ACAULIS5"/>
    <property type="match status" value="1"/>
</dbReference>
<dbReference type="SUPFAM" id="SSF53335">
    <property type="entry name" value="S-adenosyl-L-methionine-dependent methyltransferases"/>
    <property type="match status" value="1"/>
</dbReference>
<gene>
    <name evidence="2" type="ORF">A2815_00245</name>
</gene>
<dbReference type="EMBL" id="MHMY01000005">
    <property type="protein sequence ID" value="OGZ35883.1"/>
    <property type="molecule type" value="Genomic_DNA"/>
</dbReference>
<dbReference type="Gene3D" id="3.40.630.30">
    <property type="match status" value="1"/>
</dbReference>
<dbReference type="Proteomes" id="UP000176974">
    <property type="component" value="Unassembled WGS sequence"/>
</dbReference>
<organism evidence="2 3">
    <name type="scientific">Candidatus Portnoybacteria bacterium RIFCSPHIGHO2_01_FULL_40_12b</name>
    <dbReference type="NCBI Taxonomy" id="1801994"/>
    <lineage>
        <taxon>Bacteria</taxon>
        <taxon>Candidatus Portnoyibacteriota</taxon>
    </lineage>
</organism>
<evidence type="ECO:0000256" key="1">
    <source>
        <dbReference type="ARBA" id="ARBA00023115"/>
    </source>
</evidence>
<dbReference type="CDD" id="cd02440">
    <property type="entry name" value="AdoMet_MTases"/>
    <property type="match status" value="1"/>
</dbReference>
<dbReference type="Gene3D" id="3.40.50.150">
    <property type="entry name" value="Vaccinia Virus protein VP39"/>
    <property type="match status" value="1"/>
</dbReference>
<dbReference type="GO" id="GO:0006596">
    <property type="term" value="P:polyamine biosynthetic process"/>
    <property type="evidence" value="ECO:0007669"/>
    <property type="project" value="UniProtKB-KW"/>
</dbReference>
<comment type="caution">
    <text evidence="2">The sequence shown here is derived from an EMBL/GenBank/DDBJ whole genome shotgun (WGS) entry which is preliminary data.</text>
</comment>
<evidence type="ECO:0008006" key="4">
    <source>
        <dbReference type="Google" id="ProtNLM"/>
    </source>
</evidence>
<dbReference type="AlphaFoldDB" id="A0A1G2FCY9"/>
<accession>A0A1G2FCY9</accession>
<proteinExistence type="predicted"/>